<organism evidence="1 2">
    <name type="scientific">Thamnidium elegans</name>
    <dbReference type="NCBI Taxonomy" id="101142"/>
    <lineage>
        <taxon>Eukaryota</taxon>
        <taxon>Fungi</taxon>
        <taxon>Fungi incertae sedis</taxon>
        <taxon>Mucoromycota</taxon>
        <taxon>Mucoromycotina</taxon>
        <taxon>Mucoromycetes</taxon>
        <taxon>Mucorales</taxon>
        <taxon>Mucorineae</taxon>
        <taxon>Mucoraceae</taxon>
        <taxon>Thamnidium</taxon>
    </lineage>
</organism>
<reference evidence="1" key="1">
    <citation type="submission" date="2021-01" db="EMBL/GenBank/DDBJ databases">
        <title>Metabolic potential, ecology and presence of endohyphal bacteria is reflected in genomic diversity of Mucoromycotina.</title>
        <authorList>
            <person name="Muszewska A."/>
            <person name="Okrasinska A."/>
            <person name="Steczkiewicz K."/>
            <person name="Drgas O."/>
            <person name="Orlowska M."/>
            <person name="Perlinska-Lenart U."/>
            <person name="Aleksandrzak-Piekarczyk T."/>
            <person name="Szatraj K."/>
            <person name="Zielenkiewicz U."/>
            <person name="Pilsyk S."/>
            <person name="Malc E."/>
            <person name="Mieczkowski P."/>
            <person name="Kruszewska J.S."/>
            <person name="Biernat P."/>
            <person name="Pawlowska J."/>
        </authorList>
    </citation>
    <scope>NUCLEOTIDE SEQUENCE</scope>
    <source>
        <strain evidence="1">WA0000018081</strain>
    </source>
</reference>
<protein>
    <submittedName>
        <fullName evidence="1">Uncharacterized protein</fullName>
    </submittedName>
</protein>
<name>A0A8H7SU01_9FUNG</name>
<gene>
    <name evidence="1" type="ORF">INT48_004844</name>
</gene>
<keyword evidence="2" id="KW-1185">Reference proteome</keyword>
<comment type="caution">
    <text evidence="1">The sequence shown here is derived from an EMBL/GenBank/DDBJ whole genome shotgun (WGS) entry which is preliminary data.</text>
</comment>
<dbReference type="Proteomes" id="UP000613177">
    <property type="component" value="Unassembled WGS sequence"/>
</dbReference>
<dbReference type="EMBL" id="JAEPRE010000052">
    <property type="protein sequence ID" value="KAG2234465.1"/>
    <property type="molecule type" value="Genomic_DNA"/>
</dbReference>
<proteinExistence type="predicted"/>
<dbReference type="AlphaFoldDB" id="A0A8H7SU01"/>
<accession>A0A8H7SU01</accession>
<evidence type="ECO:0000313" key="1">
    <source>
        <dbReference type="EMBL" id="KAG2234465.1"/>
    </source>
</evidence>
<evidence type="ECO:0000313" key="2">
    <source>
        <dbReference type="Proteomes" id="UP000613177"/>
    </source>
</evidence>
<sequence>MYLQDFQGNTIKSITALANKDAVFNSFFNSYLLKVKTADYRLLLSNRIHILLGLKTVRVYGTYENLTQTLTDEVPEKPKYQESDSKVKAMNDQRSVLQNRMKDQVKKLDAFLLGNDSVCALRRKRRDNVDGERKYSIRKSKQ</sequence>